<dbReference type="AlphaFoldDB" id="A0A1N6N118"/>
<feature type="compositionally biased region" description="Low complexity" evidence="1">
    <location>
        <begin position="1"/>
        <end position="15"/>
    </location>
</feature>
<name>A0A1N6N118_9GAMM</name>
<evidence type="ECO:0000313" key="3">
    <source>
        <dbReference type="EMBL" id="SIP74786.1"/>
    </source>
</evidence>
<evidence type="ECO:0000256" key="1">
    <source>
        <dbReference type="SAM" id="MobiDB-lite"/>
    </source>
</evidence>
<dbReference type="PROSITE" id="PS51301">
    <property type="entry name" value="KILA_N"/>
    <property type="match status" value="1"/>
</dbReference>
<protein>
    <recommendedName>
        <fullName evidence="2">KilA-N domain-containing protein</fullName>
    </recommendedName>
</protein>
<dbReference type="SMART" id="SM01252">
    <property type="entry name" value="KilA-N"/>
    <property type="match status" value="1"/>
</dbReference>
<dbReference type="Proteomes" id="UP000196435">
    <property type="component" value="Unassembled WGS sequence"/>
</dbReference>
<dbReference type="InterPro" id="IPR018004">
    <property type="entry name" value="KilA/APSES_HTH"/>
</dbReference>
<evidence type="ECO:0000313" key="4">
    <source>
        <dbReference type="Proteomes" id="UP000196435"/>
    </source>
</evidence>
<organism evidence="3 4">
    <name type="scientific">Xenorhabdus innexi</name>
    <dbReference type="NCBI Taxonomy" id="290109"/>
    <lineage>
        <taxon>Bacteria</taxon>
        <taxon>Pseudomonadati</taxon>
        <taxon>Pseudomonadota</taxon>
        <taxon>Gammaproteobacteria</taxon>
        <taxon>Enterobacterales</taxon>
        <taxon>Morganellaceae</taxon>
        <taxon>Xenorhabdus</taxon>
    </lineage>
</organism>
<feature type="region of interest" description="Disordered" evidence="1">
    <location>
        <begin position="1"/>
        <end position="23"/>
    </location>
</feature>
<gene>
    <name evidence="3" type="ORF">XIS1_840055</name>
</gene>
<reference evidence="4" key="1">
    <citation type="submission" date="2016-12" db="EMBL/GenBank/DDBJ databases">
        <authorList>
            <person name="Gaudriault S."/>
        </authorList>
    </citation>
    <scope>NUCLEOTIDE SEQUENCE [LARGE SCALE GENOMIC DNA]</scope>
    <source>
        <strain evidence="4">HGB1681 (deposited as PTA-6826 in the American Type Culture Collection)</strain>
    </source>
</reference>
<accession>A0A1N6N118</accession>
<dbReference type="Pfam" id="PF04383">
    <property type="entry name" value="KilA-N"/>
    <property type="match status" value="1"/>
</dbReference>
<dbReference type="InterPro" id="IPR017880">
    <property type="entry name" value="KilA_N"/>
</dbReference>
<feature type="domain" description="KilA-N" evidence="2">
    <location>
        <begin position="24"/>
        <end position="130"/>
    </location>
</feature>
<evidence type="ECO:0000259" key="2">
    <source>
        <dbReference type="PROSITE" id="PS51301"/>
    </source>
</evidence>
<dbReference type="EMBL" id="FTLG01000230">
    <property type="protein sequence ID" value="SIP74786.1"/>
    <property type="molecule type" value="Genomic_DNA"/>
</dbReference>
<sequence length="212" mass="23251">MPSTATSTKSSSRENNSSEEKQARKEIMASKLLPVVVGVEIPLDEFGRYNLNALHKASGVGEEKAPAKFFRNKTAKELISELENQTGQICLVSSEGKFGGTFAHELLAVSYAGWISPSFQLQVNQAFIDFKSGNSGIGINALPSLDHMVGRFDELRHQLAHDEQKEAELLSVCSQIMNARKKTKGKRQKMITALKDAGQMAIDLDNPNGEEQ</sequence>
<proteinExistence type="predicted"/>